<reference evidence="6" key="1">
    <citation type="submission" date="2022-09" db="EMBL/GenBank/DDBJ databases">
        <title>Maribacter litopenaei sp. nov., isolated from the intestinal tract of the Pacific White Shrimp, Litopenaeus vannamei.</title>
        <authorList>
            <person name="Kim S.Y."/>
            <person name="Hwang C.Y."/>
        </authorList>
    </citation>
    <scope>NUCLEOTIDE SEQUENCE</scope>
    <source>
        <strain evidence="6">HL-LV01</strain>
    </source>
</reference>
<evidence type="ECO:0000256" key="2">
    <source>
        <dbReference type="ARBA" id="ARBA00022475"/>
    </source>
</evidence>
<protein>
    <submittedName>
        <fullName evidence="6">DUF2309 domain-containing protein</fullName>
    </submittedName>
</protein>
<sequence>MNHSEIERLIEKASKYVGDTWPLYSFVTSNPLSGYEERHFFQAVKKAESLLEADMFPKASVYRKALERGEIDHFEIQKLLKKKGYAHTPEVSLELMATRTANKTGHKECALDQYMVKWLSSFLDEGLAEWQMPFKTEGFYMAWRYLAPYDDSLGKIGMNMIPKTSEEALEILLKGQSEETILMVLDQHLAALPGWTGYIKHRSEKLHAWQREAPIDLKDYLGR</sequence>
<evidence type="ECO:0000256" key="3">
    <source>
        <dbReference type="ARBA" id="ARBA00022723"/>
    </source>
</evidence>
<name>A0ABY5Y9X1_9FLAO</name>
<dbReference type="PANTHER" id="PTHR38344">
    <property type="entry name" value="UPF0753 PROTEIN AQ_863"/>
    <property type="match status" value="1"/>
</dbReference>
<evidence type="ECO:0000313" key="7">
    <source>
        <dbReference type="Proteomes" id="UP001059209"/>
    </source>
</evidence>
<accession>A0ABY5Y9X1</accession>
<keyword evidence="1" id="KW-0813">Transport</keyword>
<proteinExistence type="predicted"/>
<gene>
    <name evidence="6" type="ORF">NYZ99_04250</name>
</gene>
<evidence type="ECO:0000256" key="4">
    <source>
        <dbReference type="ARBA" id="ARBA00022833"/>
    </source>
</evidence>
<dbReference type="PANTHER" id="PTHR38344:SF1">
    <property type="entry name" value="INORGANIC CARBON TRANSPORTER SUBUNIT DABA-RELATED"/>
    <property type="match status" value="1"/>
</dbReference>
<evidence type="ECO:0000313" key="6">
    <source>
        <dbReference type="EMBL" id="UWX55668.1"/>
    </source>
</evidence>
<keyword evidence="4" id="KW-0862">Zinc</keyword>
<dbReference type="InterPro" id="IPR018752">
    <property type="entry name" value="DabA"/>
</dbReference>
<keyword evidence="7" id="KW-1185">Reference proteome</keyword>
<keyword evidence="3" id="KW-0479">Metal-binding</keyword>
<evidence type="ECO:0000256" key="1">
    <source>
        <dbReference type="ARBA" id="ARBA00022448"/>
    </source>
</evidence>
<organism evidence="6 7">
    <name type="scientific">Maribacter litopenaei</name>
    <dbReference type="NCBI Taxonomy" id="2976127"/>
    <lineage>
        <taxon>Bacteria</taxon>
        <taxon>Pseudomonadati</taxon>
        <taxon>Bacteroidota</taxon>
        <taxon>Flavobacteriia</taxon>
        <taxon>Flavobacteriales</taxon>
        <taxon>Flavobacteriaceae</taxon>
        <taxon>Maribacter</taxon>
    </lineage>
</organism>
<dbReference type="RefSeq" id="WP_260573760.1">
    <property type="nucleotide sequence ID" value="NZ_CP104205.1"/>
</dbReference>
<dbReference type="Proteomes" id="UP001059209">
    <property type="component" value="Chromosome"/>
</dbReference>
<keyword evidence="5" id="KW-0472">Membrane</keyword>
<dbReference type="EMBL" id="CP104205">
    <property type="protein sequence ID" value="UWX55668.1"/>
    <property type="molecule type" value="Genomic_DNA"/>
</dbReference>
<dbReference type="Pfam" id="PF10070">
    <property type="entry name" value="DabA"/>
    <property type="match status" value="1"/>
</dbReference>
<keyword evidence="2" id="KW-1003">Cell membrane</keyword>
<evidence type="ECO:0000256" key="5">
    <source>
        <dbReference type="ARBA" id="ARBA00023136"/>
    </source>
</evidence>